<name>F9FHA6_FUSOF</name>
<organism evidence="1">
    <name type="scientific">Fusarium oxysporum (strain Fo5176)</name>
    <name type="common">Fusarium vascular wilt</name>
    <dbReference type="NCBI Taxonomy" id="660025"/>
    <lineage>
        <taxon>Eukaryota</taxon>
        <taxon>Fungi</taxon>
        <taxon>Dikarya</taxon>
        <taxon>Ascomycota</taxon>
        <taxon>Pezizomycotina</taxon>
        <taxon>Sordariomycetes</taxon>
        <taxon>Hypocreomycetidae</taxon>
        <taxon>Hypocreales</taxon>
        <taxon>Nectriaceae</taxon>
        <taxon>Fusarium</taxon>
        <taxon>Fusarium oxysporum species complex</taxon>
    </lineage>
</organism>
<gene>
    <name evidence="1" type="ORF">FOXB_05785</name>
</gene>
<protein>
    <submittedName>
        <fullName evidence="1">Uncharacterized protein</fullName>
    </submittedName>
</protein>
<accession>F9FHA6</accession>
<proteinExistence type="predicted"/>
<sequence>YLYIKEILVNVITKART</sequence>
<dbReference type="AlphaFoldDB" id="F9FHA6"/>
<reference evidence="1" key="1">
    <citation type="journal article" date="2012" name="Mol. Plant Microbe Interact.">
        <title>A highly conserved effector in Fusarium oxysporum is required for full virulence on Arabidopsis.</title>
        <authorList>
            <person name="Thatcher L.F."/>
            <person name="Gardiner D.M."/>
            <person name="Kazan K."/>
            <person name="Manners J."/>
        </authorList>
    </citation>
    <scope>NUCLEOTIDE SEQUENCE [LARGE SCALE GENOMIC DNA]</scope>
    <source>
        <strain evidence="1">Fo5176</strain>
    </source>
</reference>
<dbReference type="EMBL" id="AFQF01001812">
    <property type="protein sequence ID" value="EGU83702.1"/>
    <property type="molecule type" value="Genomic_DNA"/>
</dbReference>
<evidence type="ECO:0000313" key="1">
    <source>
        <dbReference type="EMBL" id="EGU83702.1"/>
    </source>
</evidence>
<comment type="caution">
    <text evidence="1">The sequence shown here is derived from an EMBL/GenBank/DDBJ whole genome shotgun (WGS) entry which is preliminary data.</text>
</comment>
<feature type="non-terminal residue" evidence="1">
    <location>
        <position position="1"/>
    </location>
</feature>